<dbReference type="Gene3D" id="1.10.506.10">
    <property type="entry name" value="GTPase Activation - p120gap, domain 1"/>
    <property type="match status" value="1"/>
</dbReference>
<evidence type="ECO:0000259" key="1">
    <source>
        <dbReference type="PROSITE" id="PS50018"/>
    </source>
</evidence>
<dbReference type="Proteomes" id="UP001149090">
    <property type="component" value="Unassembled WGS sequence"/>
</dbReference>
<feature type="domain" description="Ras-GAP" evidence="1">
    <location>
        <begin position="155"/>
        <end position="331"/>
    </location>
</feature>
<name>A0A9Q0R9D3_ANAIG</name>
<evidence type="ECO:0000313" key="2">
    <source>
        <dbReference type="EMBL" id="KAJ5070604.1"/>
    </source>
</evidence>
<dbReference type="PROSITE" id="PS50018">
    <property type="entry name" value="RAS_GTPASE_ACTIV_2"/>
    <property type="match status" value="1"/>
</dbReference>
<dbReference type="GO" id="GO:0005096">
    <property type="term" value="F:GTPase activator activity"/>
    <property type="evidence" value="ECO:0007669"/>
    <property type="project" value="TreeGrafter"/>
</dbReference>
<dbReference type="InterPro" id="IPR008936">
    <property type="entry name" value="Rho_GTPase_activation_prot"/>
</dbReference>
<dbReference type="InterPro" id="IPR001936">
    <property type="entry name" value="RasGAP_dom"/>
</dbReference>
<evidence type="ECO:0000313" key="3">
    <source>
        <dbReference type="Proteomes" id="UP001149090"/>
    </source>
</evidence>
<protein>
    <submittedName>
        <fullName evidence="2">Gtpase-activating protein</fullName>
    </submittedName>
</protein>
<dbReference type="AlphaFoldDB" id="A0A9Q0R9D3"/>
<dbReference type="GO" id="GO:0005938">
    <property type="term" value="C:cell cortex"/>
    <property type="evidence" value="ECO:0007669"/>
    <property type="project" value="TreeGrafter"/>
</dbReference>
<proteinExistence type="predicted"/>
<dbReference type="SUPFAM" id="SSF48350">
    <property type="entry name" value="GTPase activation domain, GAP"/>
    <property type="match status" value="1"/>
</dbReference>
<gene>
    <name evidence="2" type="ORF">M0811_10674</name>
</gene>
<sequence length="745" mass="86249">MSSKSEKSGLELIKLQKFLKKEKLCFKSEQDSLQEIQDEITSLMLKLQKDMVECTNINKILENLSIANVEYLIPHSKGISNPWKVELYEQNSPLTTNEFTQYQEMIYYIRMNPRILAAAIIGNVGLSRRYLETLSQSSIFSVFGNAVTEEEELNLRSFLQDCLLEQLVIEPDPKFMLTSNKILSRILSAYCKITGSFQFLTSSLREPILAVIQETSLDLLSLQHESDKEQTSATGRLISFVNQFIKSIEEKISLVPDGIKWLANVIQGLCIKYKRESELNKILGDLLFVKFINPCIIAKILLSLCYGHSSLRTSNQLFGDQMNHLNIDISNIFRKITQISERYNLDSKKTNSPKKNINKTIEMPKIESIIISPNDLFVLHSLLFEYATEILPTKEDQSHLRSPVIQLILSFGKPPKLLEEEENKYINMKLNIETESILPKQVVDFFSRIASPKSKRPERSRTAYVFTQQQSNQSNQPKKIEKKDTYLIDEAERKLSETLCEMSFINSNNNKGKTFIEILQSERDAAHAVHSLNISCLIDSTLKSLEKLPKSIKKKGYLSLMWKMKTSHLTRQNLIKKIVTQRYEYQNILNKLKEISKRTLERMSSFNHFVKSLLASKFIEKHEDKLEGAKNKILNSNNLPELESSAQYFFNLLSSLLKTEPLVRLFPESIPILTTIVENYVLMSIYENIFYPNFLKDQYQNEDELFSIKVTELREKISSDFLQIPKRFFSKEIWIFAIEGKLKFI</sequence>
<dbReference type="EMBL" id="JAPDFW010000093">
    <property type="protein sequence ID" value="KAJ5070604.1"/>
    <property type="molecule type" value="Genomic_DNA"/>
</dbReference>
<accession>A0A9Q0R9D3</accession>
<keyword evidence="3" id="KW-1185">Reference proteome</keyword>
<reference evidence="2" key="1">
    <citation type="submission" date="2022-10" db="EMBL/GenBank/DDBJ databases">
        <title>Novel sulphate-reducing endosymbionts in the free-living metamonad Anaeramoeba.</title>
        <authorList>
            <person name="Jerlstrom-Hultqvist J."/>
            <person name="Cepicka I."/>
            <person name="Gallot-Lavallee L."/>
            <person name="Salas-Leiva D."/>
            <person name="Curtis B.A."/>
            <person name="Zahonova K."/>
            <person name="Pipaliya S."/>
            <person name="Dacks J."/>
            <person name="Roger A.J."/>
        </authorList>
    </citation>
    <scope>NUCLEOTIDE SEQUENCE</scope>
    <source>
        <strain evidence="2">BMAN</strain>
    </source>
</reference>
<dbReference type="InterPro" id="IPR037191">
    <property type="entry name" value="VPS9_dom_sf"/>
</dbReference>
<dbReference type="PANTHER" id="PTHR14149">
    <property type="entry name" value="RAS GTPASE-ACTIVATING PROTEIN WITH IQ MOTIF"/>
    <property type="match status" value="1"/>
</dbReference>
<dbReference type="Pfam" id="PF00616">
    <property type="entry name" value="RasGAP"/>
    <property type="match status" value="1"/>
</dbReference>
<comment type="caution">
    <text evidence="2">The sequence shown here is derived from an EMBL/GenBank/DDBJ whole genome shotgun (WGS) entry which is preliminary data.</text>
</comment>
<organism evidence="2 3">
    <name type="scientific">Anaeramoeba ignava</name>
    <name type="common">Anaerobic marine amoeba</name>
    <dbReference type="NCBI Taxonomy" id="1746090"/>
    <lineage>
        <taxon>Eukaryota</taxon>
        <taxon>Metamonada</taxon>
        <taxon>Anaeramoebidae</taxon>
        <taxon>Anaeramoeba</taxon>
    </lineage>
</organism>
<dbReference type="SUPFAM" id="SSF109993">
    <property type="entry name" value="VPS9 domain"/>
    <property type="match status" value="1"/>
</dbReference>